<dbReference type="KEGG" id="svo:SVI_3075"/>
<dbReference type="RefSeq" id="WP_013052345.1">
    <property type="nucleotide sequence ID" value="NC_014012.1"/>
</dbReference>
<dbReference type="PANTHER" id="PTHR23089">
    <property type="entry name" value="HISTIDINE TRIAD HIT PROTEIN"/>
    <property type="match status" value="1"/>
</dbReference>
<dbReference type="AlphaFoldDB" id="D4ZAK1"/>
<name>D4ZAK1_SHEVD</name>
<dbReference type="PROSITE" id="PS51084">
    <property type="entry name" value="HIT_2"/>
    <property type="match status" value="1"/>
</dbReference>
<organism evidence="6 7">
    <name type="scientific">Shewanella violacea (strain JCM 10179 / CIP 106290 / LMG 19151 / DSS12)</name>
    <dbReference type="NCBI Taxonomy" id="637905"/>
    <lineage>
        <taxon>Bacteria</taxon>
        <taxon>Pseudomonadati</taxon>
        <taxon>Pseudomonadota</taxon>
        <taxon>Gammaproteobacteria</taxon>
        <taxon>Alteromonadales</taxon>
        <taxon>Shewanellaceae</taxon>
        <taxon>Shewanella</taxon>
    </lineage>
</organism>
<proteinExistence type="predicted"/>
<keyword evidence="4" id="KW-0732">Signal</keyword>
<dbReference type="eggNOG" id="COG0537">
    <property type="taxonomic scope" value="Bacteria"/>
</dbReference>
<dbReference type="InterPro" id="IPR011146">
    <property type="entry name" value="HIT-like"/>
</dbReference>
<feature type="short sequence motif" description="Histidine triad motif" evidence="2 3">
    <location>
        <begin position="121"/>
        <end position="125"/>
    </location>
</feature>
<evidence type="ECO:0000259" key="5">
    <source>
        <dbReference type="PROSITE" id="PS51084"/>
    </source>
</evidence>
<dbReference type="HOGENOM" id="CLU_056776_8_1_6"/>
<evidence type="ECO:0000256" key="4">
    <source>
        <dbReference type="SAM" id="SignalP"/>
    </source>
</evidence>
<keyword evidence="7" id="KW-1185">Reference proteome</keyword>
<dbReference type="InterPro" id="IPR036265">
    <property type="entry name" value="HIT-like_sf"/>
</dbReference>
<feature type="active site" description="Tele-AMP-histidine intermediate" evidence="1">
    <location>
        <position position="123"/>
    </location>
</feature>
<feature type="signal peptide" evidence="4">
    <location>
        <begin position="1"/>
        <end position="19"/>
    </location>
</feature>
<dbReference type="Proteomes" id="UP000002350">
    <property type="component" value="Chromosome"/>
</dbReference>
<reference evidence="7" key="1">
    <citation type="journal article" date="2010" name="Mol. Biosyst.">
        <title>Complete genome sequence and comparative analysis of Shewanella violacea, a psychrophilic and piezophilic bacterium from deep sea floor sediments.</title>
        <authorList>
            <person name="Aono E."/>
            <person name="Baba T."/>
            <person name="Ara T."/>
            <person name="Nishi T."/>
            <person name="Nakamichi T."/>
            <person name="Inamoto E."/>
            <person name="Toyonaga H."/>
            <person name="Hasegawa M."/>
            <person name="Takai Y."/>
            <person name="Okumura Y."/>
            <person name="Baba M."/>
            <person name="Tomita M."/>
            <person name="Kato C."/>
            <person name="Oshima T."/>
            <person name="Nakasone K."/>
            <person name="Mori H."/>
        </authorList>
    </citation>
    <scope>NUCLEOTIDE SEQUENCE [LARGE SCALE GENOMIC DNA]</scope>
    <source>
        <strain evidence="7">JCM 10179 / CIP 106290 / LMG 19151 / DSS12</strain>
    </source>
</reference>
<dbReference type="EMBL" id="AP011177">
    <property type="protein sequence ID" value="BAJ03046.1"/>
    <property type="molecule type" value="Genomic_DNA"/>
</dbReference>
<dbReference type="PROSITE" id="PS00892">
    <property type="entry name" value="HIT_1"/>
    <property type="match status" value="1"/>
</dbReference>
<dbReference type="InterPro" id="IPR001310">
    <property type="entry name" value="Histidine_triad_HIT"/>
</dbReference>
<evidence type="ECO:0000256" key="2">
    <source>
        <dbReference type="PIRSR" id="PIRSR601310-3"/>
    </source>
</evidence>
<dbReference type="STRING" id="637905.SVI_3075"/>
<dbReference type="Pfam" id="PF01230">
    <property type="entry name" value="HIT"/>
    <property type="match status" value="1"/>
</dbReference>
<accession>D4ZAK1</accession>
<sequence>MKSLIILLFGILVSNSLSANVSVEQLELLYSKPSVFESKPESEWLAQSENAFVIKSKYPQAPVHLLVIPKERVPTILQASEALIGEMFSLARKVAKENGIVQDGFRIIINTHPYGGQSVYHLHIHVLGGKELGWAPGFRLTD</sequence>
<gene>
    <name evidence="6" type="ordered locus">SVI_3075</name>
</gene>
<dbReference type="Gene3D" id="3.30.428.10">
    <property type="entry name" value="HIT-like"/>
    <property type="match status" value="1"/>
</dbReference>
<evidence type="ECO:0000256" key="3">
    <source>
        <dbReference type="PROSITE-ProRule" id="PRU00464"/>
    </source>
</evidence>
<feature type="chain" id="PRO_5003067538" evidence="4">
    <location>
        <begin position="20"/>
        <end position="142"/>
    </location>
</feature>
<evidence type="ECO:0000256" key="1">
    <source>
        <dbReference type="PIRSR" id="PIRSR601310-1"/>
    </source>
</evidence>
<evidence type="ECO:0000313" key="6">
    <source>
        <dbReference type="EMBL" id="BAJ03046.1"/>
    </source>
</evidence>
<feature type="domain" description="HIT" evidence="5">
    <location>
        <begin position="31"/>
        <end position="142"/>
    </location>
</feature>
<dbReference type="OrthoDB" id="9784774at2"/>
<protein>
    <submittedName>
        <fullName evidence="6">HIT family protein</fullName>
    </submittedName>
</protein>
<dbReference type="SUPFAM" id="SSF54197">
    <property type="entry name" value="HIT-like"/>
    <property type="match status" value="1"/>
</dbReference>
<dbReference type="GO" id="GO:0003824">
    <property type="term" value="F:catalytic activity"/>
    <property type="evidence" value="ECO:0007669"/>
    <property type="project" value="InterPro"/>
</dbReference>
<dbReference type="InterPro" id="IPR019808">
    <property type="entry name" value="Histidine_triad_CS"/>
</dbReference>
<evidence type="ECO:0000313" key="7">
    <source>
        <dbReference type="Proteomes" id="UP000002350"/>
    </source>
</evidence>